<dbReference type="Proteomes" id="UP001244207">
    <property type="component" value="Unassembled WGS sequence"/>
</dbReference>
<dbReference type="RefSeq" id="XP_060368252.1">
    <property type="nucleotide sequence ID" value="XM_060507602.1"/>
</dbReference>
<proteinExistence type="predicted"/>
<sequence length="67" mass="7833">MHDPRTMLATYMLACTSIALSHLHSVRRTSCTNQHRTPIQTLELIPEVARIVQRFLHLGRVRRNRID</sequence>
<evidence type="ECO:0000313" key="1">
    <source>
        <dbReference type="EMBL" id="KAK1728197.1"/>
    </source>
</evidence>
<dbReference type="GeneID" id="85391501"/>
<accession>A0AAD8USV4</accession>
<evidence type="ECO:0000313" key="2">
    <source>
        <dbReference type="Proteomes" id="UP001244207"/>
    </source>
</evidence>
<comment type="caution">
    <text evidence="1">The sequence shown here is derived from an EMBL/GenBank/DDBJ whole genome shotgun (WGS) entry which is preliminary data.</text>
</comment>
<protein>
    <submittedName>
        <fullName evidence="1">Uncharacterized protein</fullName>
    </submittedName>
</protein>
<gene>
    <name evidence="1" type="ORF">BDZ83DRAFT_610607</name>
</gene>
<name>A0AAD8USV4_GLOAC</name>
<keyword evidence="2" id="KW-1185">Reference proteome</keyword>
<dbReference type="EMBL" id="JAHMHS010000019">
    <property type="protein sequence ID" value="KAK1728197.1"/>
    <property type="molecule type" value="Genomic_DNA"/>
</dbReference>
<dbReference type="AlphaFoldDB" id="A0AAD8USV4"/>
<organism evidence="1 2">
    <name type="scientific">Glomerella acutata</name>
    <name type="common">Colletotrichum acutatum</name>
    <dbReference type="NCBI Taxonomy" id="27357"/>
    <lineage>
        <taxon>Eukaryota</taxon>
        <taxon>Fungi</taxon>
        <taxon>Dikarya</taxon>
        <taxon>Ascomycota</taxon>
        <taxon>Pezizomycotina</taxon>
        <taxon>Sordariomycetes</taxon>
        <taxon>Hypocreomycetidae</taxon>
        <taxon>Glomerellales</taxon>
        <taxon>Glomerellaceae</taxon>
        <taxon>Colletotrichum</taxon>
        <taxon>Colletotrichum acutatum species complex</taxon>
    </lineage>
</organism>
<reference evidence="1" key="1">
    <citation type="submission" date="2021-12" db="EMBL/GenBank/DDBJ databases">
        <title>Comparative genomics, transcriptomics and evolutionary studies reveal genomic signatures of adaptation to plant cell wall in hemibiotrophic fungi.</title>
        <authorList>
            <consortium name="DOE Joint Genome Institute"/>
            <person name="Baroncelli R."/>
            <person name="Diaz J.F."/>
            <person name="Benocci T."/>
            <person name="Peng M."/>
            <person name="Battaglia E."/>
            <person name="Haridas S."/>
            <person name="Andreopoulos W."/>
            <person name="Labutti K."/>
            <person name="Pangilinan J."/>
            <person name="Floch G.L."/>
            <person name="Makela M.R."/>
            <person name="Henrissat B."/>
            <person name="Grigoriev I.V."/>
            <person name="Crouch J.A."/>
            <person name="De Vries R.P."/>
            <person name="Sukno S.A."/>
            <person name="Thon M.R."/>
        </authorList>
    </citation>
    <scope>NUCLEOTIDE SEQUENCE</scope>
    <source>
        <strain evidence="1">CBS 112980</strain>
    </source>
</reference>